<accession>A0AAT9HEV0</accession>
<name>A0AAT9HEV0_9ACTN</name>
<dbReference type="AlphaFoldDB" id="A0AAT9HEV0"/>
<dbReference type="PANTHER" id="PTHR32305">
    <property type="match status" value="1"/>
</dbReference>
<dbReference type="NCBIfam" id="TIGR01643">
    <property type="entry name" value="YD_repeat_2x"/>
    <property type="match status" value="7"/>
</dbReference>
<dbReference type="EMBL" id="AP035768">
    <property type="protein sequence ID" value="BFO15818.1"/>
    <property type="molecule type" value="Genomic_DNA"/>
</dbReference>
<feature type="region of interest" description="Disordered" evidence="1">
    <location>
        <begin position="416"/>
        <end position="456"/>
    </location>
</feature>
<reference evidence="2" key="2">
    <citation type="submission" date="2024-07" db="EMBL/GenBank/DDBJ databases">
        <title>Streptomyces haneummycinica sp. nov., a new antibiotic-producing actinobacterium isolated from marine sediment.</title>
        <authorList>
            <person name="Uemura M."/>
            <person name="Hamada M."/>
            <person name="Hirano S."/>
            <person name="Kobayashi K."/>
            <person name="Ohshiro T."/>
            <person name="Kobayashi T."/>
            <person name="Terahara T."/>
        </authorList>
    </citation>
    <scope>NUCLEOTIDE SEQUENCE</scope>
    <source>
        <strain evidence="2">KM77-8</strain>
    </source>
</reference>
<dbReference type="Pfam" id="PF05593">
    <property type="entry name" value="RHS_repeat"/>
    <property type="match status" value="4"/>
</dbReference>
<sequence>MTRLAWTVEGRLARRTAADGTTESWTYDGEGNCTTHTDRLGGTTHLEYTHFDLLTARTGPDGVRYEFDHDTELNLTKVTNPQGLTWTYTYDPGGRLATETDFDDRTLTYTYDAAGRLTSRENALAQTLSYERDALGQVATKRTPDGVTTYAYDTAGRLTAATGPDGTTLTIDRDAYGRVLAETVDDRTLSHTYDDLGRRTSCTTPTGATTTWAYDVTGRSTAMAVSGRTIDFTYDPAGRELTRRIGETITLDRALDPLGRLTAQSVTGGDGRTVRHRAYTYRADGNLTGIEDQLSGPRTFDLDTTGRVTAVHATNWTERYAYDESGNQTRADWPASHPGEDATGDRTYTGTRVTRAGRVRYEHDALGRTTLRQKPRLSRKPDTWHYTWDAEDRLTSVTTPDGTRWRYTYDPWAAVRPNSGWRKTAGRSPNRPASPGTAPPSANRRRHPRPSPTRSP</sequence>
<reference evidence="2" key="1">
    <citation type="submission" date="2024-06" db="EMBL/GenBank/DDBJ databases">
        <authorList>
            <consortium name="consrtm"/>
            <person name="Uemura M."/>
            <person name="Terahara T."/>
        </authorList>
    </citation>
    <scope>NUCLEOTIDE SEQUENCE</scope>
    <source>
        <strain evidence="2">KM77-8</strain>
    </source>
</reference>
<gene>
    <name evidence="2" type="ORF">SHKM778_22060</name>
</gene>
<evidence type="ECO:0008006" key="3">
    <source>
        <dbReference type="Google" id="ProtNLM"/>
    </source>
</evidence>
<dbReference type="InterPro" id="IPR031325">
    <property type="entry name" value="RHS_repeat"/>
</dbReference>
<dbReference type="PANTHER" id="PTHR32305:SF15">
    <property type="entry name" value="PROTEIN RHSA-RELATED"/>
    <property type="match status" value="1"/>
</dbReference>
<dbReference type="InterPro" id="IPR006530">
    <property type="entry name" value="YD"/>
</dbReference>
<evidence type="ECO:0000313" key="2">
    <source>
        <dbReference type="EMBL" id="BFO15818.1"/>
    </source>
</evidence>
<evidence type="ECO:0000256" key="1">
    <source>
        <dbReference type="SAM" id="MobiDB-lite"/>
    </source>
</evidence>
<feature type="region of interest" description="Disordered" evidence="1">
    <location>
        <begin position="327"/>
        <end position="348"/>
    </location>
</feature>
<proteinExistence type="predicted"/>
<dbReference type="Gene3D" id="2.180.10.10">
    <property type="entry name" value="RHS repeat-associated core"/>
    <property type="match status" value="2"/>
</dbReference>
<organism evidence="2">
    <name type="scientific">Streptomyces haneummycinicus</name>
    <dbReference type="NCBI Taxonomy" id="3074435"/>
    <lineage>
        <taxon>Bacteria</taxon>
        <taxon>Bacillati</taxon>
        <taxon>Actinomycetota</taxon>
        <taxon>Actinomycetes</taxon>
        <taxon>Kitasatosporales</taxon>
        <taxon>Streptomycetaceae</taxon>
        <taxon>Streptomyces</taxon>
    </lineage>
</organism>
<protein>
    <recommendedName>
        <fullName evidence="3">RHS repeat protein</fullName>
    </recommendedName>
</protein>
<dbReference type="InterPro" id="IPR050708">
    <property type="entry name" value="T6SS_VgrG/RHS"/>
</dbReference>